<name>A0A6G0X6R1_9STRA</name>
<protein>
    <submittedName>
        <fullName evidence="2">Uncharacterized protein</fullName>
    </submittedName>
</protein>
<keyword evidence="3" id="KW-1185">Reference proteome</keyword>
<feature type="region of interest" description="Disordered" evidence="1">
    <location>
        <begin position="36"/>
        <end position="66"/>
    </location>
</feature>
<comment type="caution">
    <text evidence="2">The sequence shown here is derived from an EMBL/GenBank/DDBJ whole genome shotgun (WGS) entry which is preliminary data.</text>
</comment>
<accession>A0A6G0X6R1</accession>
<evidence type="ECO:0000313" key="3">
    <source>
        <dbReference type="Proteomes" id="UP000481153"/>
    </source>
</evidence>
<evidence type="ECO:0000256" key="1">
    <source>
        <dbReference type="SAM" id="MobiDB-lite"/>
    </source>
</evidence>
<reference evidence="2 3" key="1">
    <citation type="submission" date="2019-07" db="EMBL/GenBank/DDBJ databases">
        <title>Genomics analysis of Aphanomyces spp. identifies a new class of oomycete effector associated with host adaptation.</title>
        <authorList>
            <person name="Gaulin E."/>
        </authorList>
    </citation>
    <scope>NUCLEOTIDE SEQUENCE [LARGE SCALE GENOMIC DNA]</scope>
    <source>
        <strain evidence="2 3">ATCC 201684</strain>
    </source>
</reference>
<dbReference type="Proteomes" id="UP000481153">
    <property type="component" value="Unassembled WGS sequence"/>
</dbReference>
<dbReference type="VEuPathDB" id="FungiDB:AeMF1_017700"/>
<evidence type="ECO:0000313" key="2">
    <source>
        <dbReference type="EMBL" id="KAF0735706.1"/>
    </source>
</evidence>
<proteinExistence type="predicted"/>
<gene>
    <name evidence="2" type="ORF">Ae201684_007718</name>
</gene>
<sequence>MHQHSRAEMEQELRLLFATDEQLRKDLVAVYELFSDTSSEDDPRPETEMSLPQRQVNQSRERQKREIKRLRHEVDALSADIASRHQARTTRVMSEWEQVARDELQAANDARREQQELLGQVQDNATFIDDMVQVLRKKPRLIATDVQSDAWRQCKLAAQASLRVAAIHAIADREYSRMQSAFVRAGILDRWEDLVRTTPIVQPVSQKLLLEYATVLTLPAPFNWVGPAVWKVFRGDYDKALRANAQEIWERLDEHTAYSAFQAVEGDASAHSNFVAKHYAEPTREVVVWRSVLQDELMPRMATGTVHDEWGSLVVLKVDEHTCCIKSLMYIAAGEAIPSERVQAPIEVTENCRDTLDMMQMPLVDKEEVPFALKTFYERGRELEIALKAAVEEVIAEYQTMLHTRAA</sequence>
<dbReference type="AlphaFoldDB" id="A0A6G0X6R1"/>
<organism evidence="2 3">
    <name type="scientific">Aphanomyces euteiches</name>
    <dbReference type="NCBI Taxonomy" id="100861"/>
    <lineage>
        <taxon>Eukaryota</taxon>
        <taxon>Sar</taxon>
        <taxon>Stramenopiles</taxon>
        <taxon>Oomycota</taxon>
        <taxon>Saprolegniomycetes</taxon>
        <taxon>Saprolegniales</taxon>
        <taxon>Verrucalvaceae</taxon>
        <taxon>Aphanomyces</taxon>
    </lineage>
</organism>
<dbReference type="EMBL" id="VJMJ01000093">
    <property type="protein sequence ID" value="KAF0735706.1"/>
    <property type="molecule type" value="Genomic_DNA"/>
</dbReference>